<evidence type="ECO:0000256" key="4">
    <source>
        <dbReference type="SAM" id="Phobius"/>
    </source>
</evidence>
<feature type="transmembrane region" description="Helical" evidence="4">
    <location>
        <begin position="119"/>
        <end position="137"/>
    </location>
</feature>
<dbReference type="PANTHER" id="PTHR34295:SF1">
    <property type="entry name" value="BIOTIN TRANSPORTER BIOY"/>
    <property type="match status" value="1"/>
</dbReference>
<keyword evidence="4" id="KW-0812">Transmembrane</keyword>
<keyword evidence="2" id="KW-1003">Cell membrane</keyword>
<keyword evidence="4" id="KW-1133">Transmembrane helix</keyword>
<dbReference type="Gene3D" id="1.10.1760.20">
    <property type="match status" value="1"/>
</dbReference>
<dbReference type="PANTHER" id="PTHR34295">
    <property type="entry name" value="BIOTIN TRANSPORTER BIOY"/>
    <property type="match status" value="1"/>
</dbReference>
<comment type="similarity">
    <text evidence="1 2">Belongs to the BioY family.</text>
</comment>
<feature type="transmembrane region" description="Helical" evidence="4">
    <location>
        <begin position="149"/>
        <end position="170"/>
    </location>
</feature>
<feature type="compositionally biased region" description="Pro residues" evidence="3">
    <location>
        <begin position="1"/>
        <end position="12"/>
    </location>
</feature>
<evidence type="ECO:0000256" key="2">
    <source>
        <dbReference type="PIRNR" id="PIRNR016661"/>
    </source>
</evidence>
<evidence type="ECO:0000256" key="3">
    <source>
        <dbReference type="SAM" id="MobiDB-lite"/>
    </source>
</evidence>
<proteinExistence type="inferred from homology"/>
<sequence>MTRPTTPSPAPAQSPAQAPRPAAGTGPRTARRIWDAQSLALISVFAALIAASAIVPGIPVGGFGVPITLQTLAIMVTGLVLGGPRAAAAVALYLLLAFAGLPIFSGGRAGLQVLAGGSAGYIAGFILAALLVGLAAEQVIRRVPAKRRGLWFFLSAVVVTVVASHLPGVLGMMVNLKLSWPAAFASDLIFYPGDIVKDAVASAAAVAAHRAFPDILVRRVK</sequence>
<comment type="subcellular location">
    <subcellularLocation>
        <location evidence="2">Cell membrane</location>
        <topology evidence="2">Multi-pass membrane protein</topology>
    </subcellularLocation>
</comment>
<dbReference type="Proteomes" id="UP001226389">
    <property type="component" value="Unassembled WGS sequence"/>
</dbReference>
<keyword evidence="6" id="KW-1185">Reference proteome</keyword>
<gene>
    <name evidence="5" type="ORF">J2T22_001915</name>
</gene>
<name>A0ABT9UGF3_9MICC</name>
<keyword evidence="2 4" id="KW-0472">Membrane</keyword>
<evidence type="ECO:0000313" key="6">
    <source>
        <dbReference type="Proteomes" id="UP001226389"/>
    </source>
</evidence>
<dbReference type="PIRSF" id="PIRSF016661">
    <property type="entry name" value="BioY"/>
    <property type="match status" value="1"/>
</dbReference>
<evidence type="ECO:0000313" key="5">
    <source>
        <dbReference type="EMBL" id="MDQ0118729.1"/>
    </source>
</evidence>
<feature type="compositionally biased region" description="Low complexity" evidence="3">
    <location>
        <begin position="13"/>
        <end position="23"/>
    </location>
</feature>
<organism evidence="5 6">
    <name type="scientific">Pseudarthrobacter defluvii</name>
    <dbReference type="NCBI Taxonomy" id="410837"/>
    <lineage>
        <taxon>Bacteria</taxon>
        <taxon>Bacillati</taxon>
        <taxon>Actinomycetota</taxon>
        <taxon>Actinomycetes</taxon>
        <taxon>Micrococcales</taxon>
        <taxon>Micrococcaceae</taxon>
        <taxon>Pseudarthrobacter</taxon>
    </lineage>
</organism>
<dbReference type="EMBL" id="JAUSSY010000006">
    <property type="protein sequence ID" value="MDQ0118729.1"/>
    <property type="molecule type" value="Genomic_DNA"/>
</dbReference>
<protein>
    <recommendedName>
        <fullName evidence="2">Biotin transporter</fullName>
    </recommendedName>
</protein>
<feature type="region of interest" description="Disordered" evidence="3">
    <location>
        <begin position="1"/>
        <end position="27"/>
    </location>
</feature>
<keyword evidence="2" id="KW-0813">Transport</keyword>
<dbReference type="RefSeq" id="WP_307489940.1">
    <property type="nucleotide sequence ID" value="NZ_JAUSSY010000006.1"/>
</dbReference>
<reference evidence="5 6" key="1">
    <citation type="submission" date="2023-07" db="EMBL/GenBank/DDBJ databases">
        <title>Sorghum-associated microbial communities from plants grown in Nebraska, USA.</title>
        <authorList>
            <person name="Schachtman D."/>
        </authorList>
    </citation>
    <scope>NUCLEOTIDE SEQUENCE [LARGE SCALE GENOMIC DNA]</scope>
    <source>
        <strain evidence="5 6">DS994</strain>
    </source>
</reference>
<feature type="transmembrane region" description="Helical" evidence="4">
    <location>
        <begin position="63"/>
        <end position="81"/>
    </location>
</feature>
<comment type="caution">
    <text evidence="5">The sequence shown here is derived from an EMBL/GenBank/DDBJ whole genome shotgun (WGS) entry which is preliminary data.</text>
</comment>
<accession>A0ABT9UGF3</accession>
<dbReference type="Pfam" id="PF02632">
    <property type="entry name" value="BioY"/>
    <property type="match status" value="1"/>
</dbReference>
<feature type="transmembrane region" description="Helical" evidence="4">
    <location>
        <begin position="88"/>
        <end position="107"/>
    </location>
</feature>
<feature type="transmembrane region" description="Helical" evidence="4">
    <location>
        <begin position="38"/>
        <end position="57"/>
    </location>
</feature>
<evidence type="ECO:0000256" key="1">
    <source>
        <dbReference type="ARBA" id="ARBA00010692"/>
    </source>
</evidence>
<dbReference type="InterPro" id="IPR003784">
    <property type="entry name" value="BioY"/>
</dbReference>